<dbReference type="InterPro" id="IPR050490">
    <property type="entry name" value="Bact_solute-bd_prot1"/>
</dbReference>
<organism evidence="4 5">
    <name type="scientific">Kineococcus aurantiacus</name>
    <dbReference type="NCBI Taxonomy" id="37633"/>
    <lineage>
        <taxon>Bacteria</taxon>
        <taxon>Bacillati</taxon>
        <taxon>Actinomycetota</taxon>
        <taxon>Actinomycetes</taxon>
        <taxon>Kineosporiales</taxon>
        <taxon>Kineosporiaceae</taxon>
        <taxon>Kineococcus</taxon>
    </lineage>
</organism>
<dbReference type="Pfam" id="PF01547">
    <property type="entry name" value="SBP_bac_1"/>
    <property type="match status" value="1"/>
</dbReference>
<dbReference type="PANTHER" id="PTHR43649">
    <property type="entry name" value="ARABINOSE-BINDING PROTEIN-RELATED"/>
    <property type="match status" value="1"/>
</dbReference>
<dbReference type="InterPro" id="IPR006059">
    <property type="entry name" value="SBP"/>
</dbReference>
<dbReference type="RefSeq" id="WP_179752779.1">
    <property type="nucleotide sequence ID" value="NZ_BAAAGN010000010.1"/>
</dbReference>
<dbReference type="PANTHER" id="PTHR43649:SF29">
    <property type="entry name" value="OSMOPROTECTIVE COMPOUNDS-BINDING PROTEIN GGTB"/>
    <property type="match status" value="1"/>
</dbReference>
<dbReference type="SUPFAM" id="SSF53850">
    <property type="entry name" value="Periplasmic binding protein-like II"/>
    <property type="match status" value="1"/>
</dbReference>
<feature type="chain" id="PRO_5039499481" evidence="3">
    <location>
        <begin position="22"/>
        <end position="440"/>
    </location>
</feature>
<keyword evidence="5" id="KW-1185">Reference proteome</keyword>
<dbReference type="PROSITE" id="PS51318">
    <property type="entry name" value="TAT"/>
    <property type="match status" value="1"/>
</dbReference>
<keyword evidence="3" id="KW-0732">Signal</keyword>
<dbReference type="EMBL" id="JACCBB010000001">
    <property type="protein sequence ID" value="NYD23225.1"/>
    <property type="molecule type" value="Genomic_DNA"/>
</dbReference>
<proteinExistence type="inferred from homology"/>
<sequence length="440" mass="46018">MPGNTRRALVAAGLTAVLGLAACGGGGSGTGAVADVTASPTYSGELSILTKFGQAELAPYFTDLAAAYEQQHPDVDVKLIQETDQSVKDKTKTLVASQALPDIYFTWTGNWADNFTRAGLAADLTPVLGPGTEWGSTFSKPMLDAFAQDGKYYGIPLYTDAKFMGYNEKVFADLGLDVPATFEELLSDCGTIQAAGLEPIAFGNKDGWPGLHYLQQLFAYNVPTATLEADFDPATATWTDPGYVKSMEQFVQLVQRCTSTGAQSNGVLYTTAKQQQSDGHAAMYYQEIIEFDGTAAEGTPLARDGFGFFPLPVPEGAAGDPEAIEGAPEGYFVNARSKNAALAVDFMKFVTSQENGKVLSAPPYGQPSAVVGAAGTSSPAVAASVQELDEASAVIPWLDTITVPDVASAWLAGGEALVNGDRTPQEVLAGVQKASAAAKG</sequence>
<evidence type="ECO:0000256" key="2">
    <source>
        <dbReference type="ARBA" id="ARBA00022448"/>
    </source>
</evidence>
<comment type="caution">
    <text evidence="4">The sequence shown here is derived from an EMBL/GenBank/DDBJ whole genome shotgun (WGS) entry which is preliminary data.</text>
</comment>
<evidence type="ECO:0000256" key="1">
    <source>
        <dbReference type="ARBA" id="ARBA00008520"/>
    </source>
</evidence>
<evidence type="ECO:0000256" key="3">
    <source>
        <dbReference type="SAM" id="SignalP"/>
    </source>
</evidence>
<evidence type="ECO:0000313" key="5">
    <source>
        <dbReference type="Proteomes" id="UP000521922"/>
    </source>
</evidence>
<keyword evidence="2" id="KW-0813">Transport</keyword>
<dbReference type="PROSITE" id="PS51257">
    <property type="entry name" value="PROKAR_LIPOPROTEIN"/>
    <property type="match status" value="1"/>
</dbReference>
<dbReference type="InterPro" id="IPR006311">
    <property type="entry name" value="TAT_signal"/>
</dbReference>
<feature type="signal peptide" evidence="3">
    <location>
        <begin position="1"/>
        <end position="21"/>
    </location>
</feature>
<reference evidence="4 5" key="1">
    <citation type="submission" date="2020-07" db="EMBL/GenBank/DDBJ databases">
        <title>Sequencing the genomes of 1000 actinobacteria strains.</title>
        <authorList>
            <person name="Klenk H.-P."/>
        </authorList>
    </citation>
    <scope>NUCLEOTIDE SEQUENCE [LARGE SCALE GENOMIC DNA]</scope>
    <source>
        <strain evidence="4 5">DSM 7487</strain>
    </source>
</reference>
<comment type="similarity">
    <text evidence="1">Belongs to the bacterial solute-binding protein 1 family.</text>
</comment>
<gene>
    <name evidence="4" type="ORF">BJ968_002765</name>
</gene>
<dbReference type="AlphaFoldDB" id="A0A7Y9J1K4"/>
<dbReference type="Proteomes" id="UP000521922">
    <property type="component" value="Unassembled WGS sequence"/>
</dbReference>
<dbReference type="Gene3D" id="3.40.190.10">
    <property type="entry name" value="Periplasmic binding protein-like II"/>
    <property type="match status" value="2"/>
</dbReference>
<accession>A0A7Y9J1K4</accession>
<name>A0A7Y9J1K4_9ACTN</name>
<protein>
    <submittedName>
        <fullName evidence="4">Raffinose/stachyose/melibiose transport system substrate-binding protein</fullName>
    </submittedName>
</protein>
<evidence type="ECO:0000313" key="4">
    <source>
        <dbReference type="EMBL" id="NYD23225.1"/>
    </source>
</evidence>